<dbReference type="InterPro" id="IPR010982">
    <property type="entry name" value="Lambda_DNA-bd_dom_sf"/>
</dbReference>
<evidence type="ECO:0000313" key="2">
    <source>
        <dbReference type="EMBL" id="KRM24765.1"/>
    </source>
</evidence>
<dbReference type="Proteomes" id="UP000050949">
    <property type="component" value="Unassembled WGS sequence"/>
</dbReference>
<dbReference type="InterPro" id="IPR010057">
    <property type="entry name" value="Transcription_activator_Rgg_C"/>
</dbReference>
<dbReference type="Pfam" id="PF01381">
    <property type="entry name" value="HTH_3"/>
    <property type="match status" value="1"/>
</dbReference>
<dbReference type="SMART" id="SM00530">
    <property type="entry name" value="HTH_XRE"/>
    <property type="match status" value="1"/>
</dbReference>
<dbReference type="PATRIC" id="fig|1122147.4.peg.1399"/>
<dbReference type="AlphaFoldDB" id="A0A0R1X4X0"/>
<dbReference type="CDD" id="cd00093">
    <property type="entry name" value="HTH_XRE"/>
    <property type="match status" value="1"/>
</dbReference>
<reference evidence="2 3" key="1">
    <citation type="journal article" date="2015" name="Genome Announc.">
        <title>Expanding the biotechnology potential of lactobacilli through comparative genomics of 213 strains and associated genera.</title>
        <authorList>
            <person name="Sun Z."/>
            <person name="Harris H.M."/>
            <person name="McCann A."/>
            <person name="Guo C."/>
            <person name="Argimon S."/>
            <person name="Zhang W."/>
            <person name="Yang X."/>
            <person name="Jeffery I.B."/>
            <person name="Cooney J.C."/>
            <person name="Kagawa T.F."/>
            <person name="Liu W."/>
            <person name="Song Y."/>
            <person name="Salvetti E."/>
            <person name="Wrobel A."/>
            <person name="Rasinkangas P."/>
            <person name="Parkhill J."/>
            <person name="Rea M.C."/>
            <person name="O'Sullivan O."/>
            <person name="Ritari J."/>
            <person name="Douillard F.P."/>
            <person name="Paul Ross R."/>
            <person name="Yang R."/>
            <person name="Briner A.E."/>
            <person name="Felis G.E."/>
            <person name="de Vos W.M."/>
            <person name="Barrangou R."/>
            <person name="Klaenhammer T.R."/>
            <person name="Caufield P.W."/>
            <person name="Cui Y."/>
            <person name="Zhang H."/>
            <person name="O'Toole P.W."/>
        </authorList>
    </citation>
    <scope>NUCLEOTIDE SEQUENCE [LARGE SCALE GENOMIC DNA]</scope>
    <source>
        <strain evidence="2 3">DSM 16991</strain>
    </source>
</reference>
<protein>
    <recommendedName>
        <fullName evidence="1">HTH cro/C1-type domain-containing protein</fullName>
    </recommendedName>
</protein>
<dbReference type="Gene3D" id="1.10.260.40">
    <property type="entry name" value="lambda repressor-like DNA-binding domains"/>
    <property type="match status" value="1"/>
</dbReference>
<dbReference type="PANTHER" id="PTHR37038:SF12">
    <property type="entry name" value="TRANSCRIPTIONAL REGULATOR"/>
    <property type="match status" value="1"/>
</dbReference>
<dbReference type="NCBIfam" id="TIGR01716">
    <property type="entry name" value="RGG_Cterm"/>
    <property type="match status" value="1"/>
</dbReference>
<gene>
    <name evidence="2" type="ORF">FC91_GL001348</name>
</gene>
<dbReference type="InterPro" id="IPR053163">
    <property type="entry name" value="HTH-type_regulator_Rgg"/>
</dbReference>
<proteinExistence type="predicted"/>
<name>A0A0R1X4X0_9LACO</name>
<dbReference type="Pfam" id="PF21259">
    <property type="entry name" value="Rgg_C"/>
    <property type="match status" value="1"/>
</dbReference>
<accession>A0A0R1X4X0</accession>
<comment type="caution">
    <text evidence="2">The sequence shown here is derived from an EMBL/GenBank/DDBJ whole genome shotgun (WGS) entry which is preliminary data.</text>
</comment>
<dbReference type="PROSITE" id="PS50943">
    <property type="entry name" value="HTH_CROC1"/>
    <property type="match status" value="1"/>
</dbReference>
<sequence length="314" mass="36091">MDVGDTLKKFRTAKNIRMNDVADETISQPFLSRVERGESDISVSRLNHLLQELHVTPVEFFAAANSTPGYQDPDDAYFGYFPQLMLDSRTVHDVNLLKLRLAKSKILLAKVRSEYQIKPSQWRLITWRSVQLFVNRIYYHLDPSKIGFIDVAPIQSYLLNLDSWTLMDVIVFSFFADQLNSSVKLRLLKSMSSHIPNSGVVQSWSSIMTSIVFSLFQQFMVANKIDFAYSALNIMEDIRNQFSHTDDEITLLFMRGWLQYAKNGQEKNGIRQMNDAVSILAILKYTQAAKEFRQLIDQIIGNDPTPIVGDAWFN</sequence>
<evidence type="ECO:0000313" key="3">
    <source>
        <dbReference type="Proteomes" id="UP000050949"/>
    </source>
</evidence>
<feature type="domain" description="HTH cro/C1-type" evidence="1">
    <location>
        <begin position="7"/>
        <end position="60"/>
    </location>
</feature>
<dbReference type="InterPro" id="IPR001387">
    <property type="entry name" value="Cro/C1-type_HTH"/>
</dbReference>
<dbReference type="SUPFAM" id="SSF47413">
    <property type="entry name" value="lambda repressor-like DNA-binding domains"/>
    <property type="match status" value="1"/>
</dbReference>
<dbReference type="PANTHER" id="PTHR37038">
    <property type="entry name" value="TRANSCRIPTIONAL REGULATOR-RELATED"/>
    <property type="match status" value="1"/>
</dbReference>
<dbReference type="EMBL" id="AZFW01000136">
    <property type="protein sequence ID" value="KRM24765.1"/>
    <property type="molecule type" value="Genomic_DNA"/>
</dbReference>
<evidence type="ECO:0000259" key="1">
    <source>
        <dbReference type="PROSITE" id="PS50943"/>
    </source>
</evidence>
<organism evidence="2 3">
    <name type="scientific">Schleiferilactobacillus harbinensis DSM 16991</name>
    <dbReference type="NCBI Taxonomy" id="1122147"/>
    <lineage>
        <taxon>Bacteria</taxon>
        <taxon>Bacillati</taxon>
        <taxon>Bacillota</taxon>
        <taxon>Bacilli</taxon>
        <taxon>Lactobacillales</taxon>
        <taxon>Lactobacillaceae</taxon>
        <taxon>Schleiferilactobacillus</taxon>
    </lineage>
</organism>
<dbReference type="GO" id="GO:0003677">
    <property type="term" value="F:DNA binding"/>
    <property type="evidence" value="ECO:0007669"/>
    <property type="project" value="InterPro"/>
</dbReference>